<sequence length="752" mass="84153">MNWLAIAQKLLLGISILTIGFILANIAAHQISKLKTKNAKIWAHITRFTLLFLVTLIATQQIKLDSFILTPTAKNNQAIAQQQNSNLSWKNVLLGGGGYVTGIYLHPQQKDLVYIRTDIGGFYRWNPQNQTWIPITDRFPKSQSDYYGGESLALDPNNPNTVYIAAGKYLWSKPGSIFKSTNRGQTWQKLDIDLPMGGNEDKRWMGERLAVNPFNSQVILFGSRRDGLWRSNNSGETWNQVTSLPNNSRKGIGITGILFDKRVSNLVYAVSYGDGIYKSTDAGVTWRKIPESPQFPRRMAISSNGTLYVTSSKGPGVTKYAKNAWSNITPEKSQATFNAITVNPNNPNHILVSTGETDSTRLYGSWDGGKTWQRIKRTMNSTVPWWRRLMLKQPWISAIEFDPKVFGRAWLTDWYGIWRTENYQTNPVVWTNYQKGHEEIVTFALVSPPKGAPLLSAVADVDGFYHDNGLNAFPTREFGGQGPNFQDTYSIAYNEKNPLRVVRVGGNRWNNTFGGATSTDGGQSWQKFPTFPEKKMPLRVAVSATNPEVFLVTISDEKPLLTKDGGKTWSEISTLPKGAKGPWNWAQPLAADPIDGKTFYYYAGGKLYRSTDGGANFEIVNESLLRDRWHSLKTAPGIKGELWLSLDKDGLFRSTNAGKTFSKIPTVERAFLFALGKPPRGSKVPALYLYGKIAGKNEGIFRSLDRGRTWTSISDRSQPIGNNPNVMEASKQQFGLVFIGTNGRGIYYRNTQ</sequence>
<evidence type="ECO:0000256" key="5">
    <source>
        <dbReference type="ARBA" id="ARBA00023326"/>
    </source>
</evidence>
<keyword evidence="7" id="KW-0812">Transmembrane</keyword>
<protein>
    <submittedName>
        <fullName evidence="8">Uncharacterized protein</fullName>
    </submittedName>
</protein>
<reference evidence="8 9" key="1">
    <citation type="submission" date="2024-09" db="EMBL/GenBank/DDBJ databases">
        <title>Floridaenema gen nov. (Aerosakkonemataceae, Aerosakkonematales ord. nov., Cyanobacteria) from benthic tropical and subtropical fresh waters, with the description of four new species.</title>
        <authorList>
            <person name="Moretto J.A."/>
            <person name="Berthold D.E."/>
            <person name="Lefler F.W."/>
            <person name="Huang I.-S."/>
            <person name="Laughinghouse H. IV."/>
        </authorList>
    </citation>
    <scope>NUCLEOTIDE SEQUENCE [LARGE SCALE GENOMIC DNA]</scope>
    <source>
        <strain evidence="8 9">BLCC-F154</strain>
    </source>
</reference>
<dbReference type="EMBL" id="JBHFNS010000087">
    <property type="protein sequence ID" value="MFB2938269.1"/>
    <property type="molecule type" value="Genomic_DNA"/>
</dbReference>
<keyword evidence="3" id="KW-0119">Carbohydrate metabolism</keyword>
<evidence type="ECO:0000313" key="8">
    <source>
        <dbReference type="EMBL" id="MFB2938269.1"/>
    </source>
</evidence>
<keyword evidence="7" id="KW-1133">Transmembrane helix</keyword>
<proteinExistence type="inferred from homology"/>
<evidence type="ECO:0000256" key="7">
    <source>
        <dbReference type="SAM" id="Phobius"/>
    </source>
</evidence>
<evidence type="ECO:0000256" key="6">
    <source>
        <dbReference type="ARBA" id="ARBA00037986"/>
    </source>
</evidence>
<evidence type="ECO:0000256" key="3">
    <source>
        <dbReference type="ARBA" id="ARBA00023277"/>
    </source>
</evidence>
<dbReference type="Gene3D" id="2.130.10.10">
    <property type="entry name" value="YVTN repeat-like/Quinoprotein amine dehydrogenase"/>
    <property type="match status" value="2"/>
</dbReference>
<organism evidence="8 9">
    <name type="scientific">Floridaenema fluviatile BLCC-F154</name>
    <dbReference type="NCBI Taxonomy" id="3153640"/>
    <lineage>
        <taxon>Bacteria</taxon>
        <taxon>Bacillati</taxon>
        <taxon>Cyanobacteriota</taxon>
        <taxon>Cyanophyceae</taxon>
        <taxon>Oscillatoriophycideae</taxon>
        <taxon>Aerosakkonematales</taxon>
        <taxon>Aerosakkonemataceae</taxon>
        <taxon>Floridanema</taxon>
        <taxon>Floridanema fluviatile</taxon>
    </lineage>
</organism>
<keyword evidence="5" id="KW-0624">Polysaccharide degradation</keyword>
<dbReference type="SUPFAM" id="SSF110296">
    <property type="entry name" value="Oligoxyloglucan reducing end-specific cellobiohydrolase"/>
    <property type="match status" value="2"/>
</dbReference>
<dbReference type="InterPro" id="IPR015943">
    <property type="entry name" value="WD40/YVTN_repeat-like_dom_sf"/>
</dbReference>
<dbReference type="PANTHER" id="PTHR43739:SF2">
    <property type="entry name" value="OLIGOXYLOGLUCAN-REDUCING END-SPECIFIC XYLOGLUCANASE-RELATED"/>
    <property type="match status" value="1"/>
</dbReference>
<keyword evidence="2" id="KW-0378">Hydrolase</keyword>
<dbReference type="InterPro" id="IPR052025">
    <property type="entry name" value="Xyloglucanase_GH74"/>
</dbReference>
<evidence type="ECO:0000256" key="2">
    <source>
        <dbReference type="ARBA" id="ARBA00022801"/>
    </source>
</evidence>
<dbReference type="Proteomes" id="UP001576776">
    <property type="component" value="Unassembled WGS sequence"/>
</dbReference>
<evidence type="ECO:0000256" key="1">
    <source>
        <dbReference type="ARBA" id="ARBA00022729"/>
    </source>
</evidence>
<keyword evidence="9" id="KW-1185">Reference proteome</keyword>
<feature type="transmembrane region" description="Helical" evidence="7">
    <location>
        <begin position="41"/>
        <end position="59"/>
    </location>
</feature>
<comment type="caution">
    <text evidence="8">The sequence shown here is derived from an EMBL/GenBank/DDBJ whole genome shotgun (WGS) entry which is preliminary data.</text>
</comment>
<accession>A0ABV4YHH1</accession>
<gene>
    <name evidence="8" type="ORF">ACE1B6_23735</name>
</gene>
<name>A0ABV4YHH1_9CYAN</name>
<keyword evidence="7" id="KW-0472">Membrane</keyword>
<dbReference type="PANTHER" id="PTHR43739">
    <property type="entry name" value="XYLOGLUCANASE (EUROFUNG)"/>
    <property type="match status" value="1"/>
</dbReference>
<keyword evidence="1" id="KW-0732">Signal</keyword>
<dbReference type="CDD" id="cd15482">
    <property type="entry name" value="Sialidase_non-viral"/>
    <property type="match status" value="1"/>
</dbReference>
<evidence type="ECO:0000256" key="4">
    <source>
        <dbReference type="ARBA" id="ARBA00023295"/>
    </source>
</evidence>
<feature type="transmembrane region" description="Helical" evidence="7">
    <location>
        <begin position="6"/>
        <end position="29"/>
    </location>
</feature>
<comment type="similarity">
    <text evidence="6">Belongs to the glycosyl hydrolase 74 family.</text>
</comment>
<evidence type="ECO:0000313" key="9">
    <source>
        <dbReference type="Proteomes" id="UP001576776"/>
    </source>
</evidence>
<keyword evidence="4" id="KW-0326">Glycosidase</keyword>